<evidence type="ECO:0000313" key="7">
    <source>
        <dbReference type="Proteomes" id="UP001497644"/>
    </source>
</evidence>
<keyword evidence="4" id="KW-0862">Zinc</keyword>
<keyword evidence="7" id="KW-1185">Reference proteome</keyword>
<dbReference type="InterPro" id="IPR052035">
    <property type="entry name" value="ZnF_BED_domain_contain"/>
</dbReference>
<accession>A0AAV2NKX9</accession>
<dbReference type="GO" id="GO:0008270">
    <property type="term" value="F:zinc ion binding"/>
    <property type="evidence" value="ECO:0007669"/>
    <property type="project" value="UniProtKB-KW"/>
</dbReference>
<dbReference type="AlphaFoldDB" id="A0AAV2NKX9"/>
<evidence type="ECO:0000256" key="5">
    <source>
        <dbReference type="ARBA" id="ARBA00023242"/>
    </source>
</evidence>
<keyword evidence="3" id="KW-0863">Zinc-finger</keyword>
<gene>
    <name evidence="6" type="ORF">LPLAT_LOCUS6821</name>
</gene>
<reference evidence="6" key="1">
    <citation type="submission" date="2024-04" db="EMBL/GenBank/DDBJ databases">
        <authorList>
            <consortium name="Molecular Ecology Group"/>
        </authorList>
    </citation>
    <scope>NUCLEOTIDE SEQUENCE</scope>
</reference>
<name>A0AAV2NKX9_9HYME</name>
<dbReference type="EMBL" id="OZ034825">
    <property type="protein sequence ID" value="CAL1680872.1"/>
    <property type="molecule type" value="Genomic_DNA"/>
</dbReference>
<evidence type="ECO:0000256" key="3">
    <source>
        <dbReference type="ARBA" id="ARBA00022771"/>
    </source>
</evidence>
<keyword evidence="5" id="KW-0539">Nucleus</keyword>
<protein>
    <recommendedName>
        <fullName evidence="8">Transposase</fullName>
    </recommendedName>
</protein>
<dbReference type="GO" id="GO:0005634">
    <property type="term" value="C:nucleus"/>
    <property type="evidence" value="ECO:0007669"/>
    <property type="project" value="UniProtKB-SubCell"/>
</dbReference>
<dbReference type="PANTHER" id="PTHR46481">
    <property type="entry name" value="ZINC FINGER BED DOMAIN-CONTAINING PROTEIN 4"/>
    <property type="match status" value="1"/>
</dbReference>
<keyword evidence="2" id="KW-0479">Metal-binding</keyword>
<dbReference type="InterPro" id="IPR012337">
    <property type="entry name" value="RNaseH-like_sf"/>
</dbReference>
<sequence length="250" mass="29388">MIGCGQKQRGQTGRSPNTTFMEELQILMGKNDIRFDAKQQHFRCFAHILNLGIQDTLKLMNLQDMTYDNKNAEDEEIEDDMNDKQSCITKLREMFKKIRSSEQWQIKLRSCCGTTNVKYVSPNIDVSTRWNSTYNMVKTGLHLKNPLNTLCENNVILFYLKLSQDEWLLLEKFYKYFKVFKTVSTLLRGDKYATLLMVIVGFNMLLDSIEKQIFELDRKIDKNEIDVCLLTAFQAGRDKMLKHYSKTNWI</sequence>
<comment type="subcellular location">
    <subcellularLocation>
        <location evidence="1">Nucleus</location>
    </subcellularLocation>
</comment>
<evidence type="ECO:0000313" key="6">
    <source>
        <dbReference type="EMBL" id="CAL1680872.1"/>
    </source>
</evidence>
<dbReference type="Proteomes" id="UP001497644">
    <property type="component" value="Chromosome 2"/>
</dbReference>
<evidence type="ECO:0000256" key="2">
    <source>
        <dbReference type="ARBA" id="ARBA00022723"/>
    </source>
</evidence>
<evidence type="ECO:0000256" key="1">
    <source>
        <dbReference type="ARBA" id="ARBA00004123"/>
    </source>
</evidence>
<evidence type="ECO:0000256" key="4">
    <source>
        <dbReference type="ARBA" id="ARBA00022833"/>
    </source>
</evidence>
<dbReference type="PANTHER" id="PTHR46481:SF10">
    <property type="entry name" value="ZINC FINGER BED DOMAIN-CONTAINING PROTEIN 39"/>
    <property type="match status" value="1"/>
</dbReference>
<proteinExistence type="predicted"/>
<evidence type="ECO:0008006" key="8">
    <source>
        <dbReference type="Google" id="ProtNLM"/>
    </source>
</evidence>
<organism evidence="6 7">
    <name type="scientific">Lasius platythorax</name>
    <dbReference type="NCBI Taxonomy" id="488582"/>
    <lineage>
        <taxon>Eukaryota</taxon>
        <taxon>Metazoa</taxon>
        <taxon>Ecdysozoa</taxon>
        <taxon>Arthropoda</taxon>
        <taxon>Hexapoda</taxon>
        <taxon>Insecta</taxon>
        <taxon>Pterygota</taxon>
        <taxon>Neoptera</taxon>
        <taxon>Endopterygota</taxon>
        <taxon>Hymenoptera</taxon>
        <taxon>Apocrita</taxon>
        <taxon>Aculeata</taxon>
        <taxon>Formicoidea</taxon>
        <taxon>Formicidae</taxon>
        <taxon>Formicinae</taxon>
        <taxon>Lasius</taxon>
        <taxon>Lasius</taxon>
    </lineage>
</organism>
<dbReference type="SUPFAM" id="SSF53098">
    <property type="entry name" value="Ribonuclease H-like"/>
    <property type="match status" value="1"/>
</dbReference>